<dbReference type="CDD" id="cd08492">
    <property type="entry name" value="PBP2_NikA_DppA_OppA_like_15"/>
    <property type="match status" value="1"/>
</dbReference>
<feature type="compositionally biased region" description="Pro residues" evidence="4">
    <location>
        <begin position="167"/>
        <end position="177"/>
    </location>
</feature>
<dbReference type="EMBL" id="CP046172">
    <property type="protein sequence ID" value="QIS10920.1"/>
    <property type="molecule type" value="Genomic_DNA"/>
</dbReference>
<organism evidence="6 7">
    <name type="scientific">Nocardia arthritidis</name>
    <dbReference type="NCBI Taxonomy" id="228602"/>
    <lineage>
        <taxon>Bacteria</taxon>
        <taxon>Bacillati</taxon>
        <taxon>Actinomycetota</taxon>
        <taxon>Actinomycetes</taxon>
        <taxon>Mycobacteriales</taxon>
        <taxon>Nocardiaceae</taxon>
        <taxon>Nocardia</taxon>
    </lineage>
</organism>
<feature type="compositionally biased region" description="Basic and acidic residues" evidence="4">
    <location>
        <begin position="48"/>
        <end position="58"/>
    </location>
</feature>
<evidence type="ECO:0000313" key="6">
    <source>
        <dbReference type="EMBL" id="QIS10920.1"/>
    </source>
</evidence>
<keyword evidence="7" id="KW-1185">Reference proteome</keyword>
<evidence type="ECO:0000256" key="4">
    <source>
        <dbReference type="SAM" id="MobiDB-lite"/>
    </source>
</evidence>
<dbReference type="PANTHER" id="PTHR30290:SF9">
    <property type="entry name" value="OLIGOPEPTIDE-BINDING PROTEIN APPA"/>
    <property type="match status" value="1"/>
</dbReference>
<accession>A0A6G9YCQ9</accession>
<comment type="similarity">
    <text evidence="1">Belongs to the bacterial solute-binding protein 5 family.</text>
</comment>
<feature type="compositionally biased region" description="Polar residues" evidence="4">
    <location>
        <begin position="187"/>
        <end position="199"/>
    </location>
</feature>
<feature type="region of interest" description="Disordered" evidence="4">
    <location>
        <begin position="1"/>
        <end position="132"/>
    </location>
</feature>
<keyword evidence="3" id="KW-0732">Signal</keyword>
<protein>
    <submittedName>
        <fullName evidence="6">ABC transporter substrate-binding protein</fullName>
    </submittedName>
</protein>
<keyword evidence="2" id="KW-0813">Transport</keyword>
<dbReference type="Pfam" id="PF00496">
    <property type="entry name" value="SBP_bac_5"/>
    <property type="match status" value="1"/>
</dbReference>
<dbReference type="PANTHER" id="PTHR30290">
    <property type="entry name" value="PERIPLASMIC BINDING COMPONENT OF ABC TRANSPORTER"/>
    <property type="match status" value="1"/>
</dbReference>
<feature type="compositionally biased region" description="Basic residues" evidence="4">
    <location>
        <begin position="11"/>
        <end position="20"/>
    </location>
</feature>
<dbReference type="GO" id="GO:1904680">
    <property type="term" value="F:peptide transmembrane transporter activity"/>
    <property type="evidence" value="ECO:0007669"/>
    <property type="project" value="TreeGrafter"/>
</dbReference>
<dbReference type="Proteomes" id="UP000503540">
    <property type="component" value="Chromosome"/>
</dbReference>
<evidence type="ECO:0000256" key="1">
    <source>
        <dbReference type="ARBA" id="ARBA00005695"/>
    </source>
</evidence>
<evidence type="ECO:0000256" key="3">
    <source>
        <dbReference type="ARBA" id="ARBA00022729"/>
    </source>
</evidence>
<sequence length="675" mass="71915">MGTLWAQPGRRTGRCGHRGLPRGPHLTGGACRLPPDLRVETGAGARTRAADRLRDAGRLRHAQFGTRRQSGTGDRQGRPLPRTVRPRNHPPVRRARRPHRGPLSGQPRTVPGRGGAGAAPPHPQQAAGGRRIGRSRLVIRARHRIIALAGAFVTSATLAGCGGSPAAPGPDAGPPKPGGTLRYGLSQAPTCSDPAQSGTNQTIYVTRQIVDSLTDQDPKTGELRPWLARSWEVGPSAQTFTFHLADGVTFSDGTPLTADSVKNTFDSIIRLGGAKATLAASYLTNYAGTTVVDRLTARVSFSKPNAQFLQASSTPQLGILADATTAKPAEQRCLGDNIGSGPFTYAGYRQDASATLAKRAGYHWGSAVFAHQGEAYLDRIEFTVVPESGVRTGSLASGQLDAISDALPQDAPQLEAAGGRLLTTANPGVPFGFQTNVTRGPLRDPVVRQALLSAIDRKQLVDTVLGPQFKPATSSLASTTPGYQDLSAVLAYDPAATRRILDGAGWLPGGDGIRAKNGVRLSFSVLFSQVFAGNQAIIELVQQQLRQVGVELKLDLVSAPESIARENKQDFDSAYYNSTRADGDILRTTFGLDRNLNARERIPALDDVLDEQLGTVDPAARVDRIHTAQRQVLDNGLWIPTVELSQAIGAGPNARDVKFEASARLQFFDTWLSGR</sequence>
<reference evidence="6 7" key="1">
    <citation type="journal article" date="2019" name="ACS Chem. Biol.">
        <title>Identification and Mobilization of a Cryptic Antibiotic Biosynthesis Gene Locus from a Human-Pathogenic Nocardia Isolate.</title>
        <authorList>
            <person name="Herisse M."/>
            <person name="Ishida K."/>
            <person name="Porter J.L."/>
            <person name="Howden B."/>
            <person name="Hertweck C."/>
            <person name="Stinear T.P."/>
            <person name="Pidot S.J."/>
        </authorList>
    </citation>
    <scope>NUCLEOTIDE SEQUENCE [LARGE SCALE GENOMIC DNA]</scope>
    <source>
        <strain evidence="6 7">AUSMDU00012717</strain>
    </source>
</reference>
<evidence type="ECO:0000259" key="5">
    <source>
        <dbReference type="Pfam" id="PF00496"/>
    </source>
</evidence>
<feature type="compositionally biased region" description="Basic residues" evidence="4">
    <location>
        <begin position="84"/>
        <end position="100"/>
    </location>
</feature>
<dbReference type="KEGG" id="nah:F5544_15180"/>
<dbReference type="Gene3D" id="3.40.190.10">
    <property type="entry name" value="Periplasmic binding protein-like II"/>
    <property type="match status" value="1"/>
</dbReference>
<feature type="domain" description="Solute-binding protein family 5" evidence="5">
    <location>
        <begin position="222"/>
        <end position="577"/>
    </location>
</feature>
<dbReference type="AlphaFoldDB" id="A0A6G9YCQ9"/>
<name>A0A6G9YCQ9_9NOCA</name>
<evidence type="ECO:0000256" key="2">
    <source>
        <dbReference type="ARBA" id="ARBA00022448"/>
    </source>
</evidence>
<dbReference type="InterPro" id="IPR039424">
    <property type="entry name" value="SBP_5"/>
</dbReference>
<gene>
    <name evidence="6" type="ORF">F5544_15180</name>
</gene>
<dbReference type="Gene3D" id="3.10.105.10">
    <property type="entry name" value="Dipeptide-binding Protein, Domain 3"/>
    <property type="match status" value="1"/>
</dbReference>
<feature type="region of interest" description="Disordered" evidence="4">
    <location>
        <begin position="165"/>
        <end position="199"/>
    </location>
</feature>
<dbReference type="InterPro" id="IPR000914">
    <property type="entry name" value="SBP_5_dom"/>
</dbReference>
<evidence type="ECO:0000313" key="7">
    <source>
        <dbReference type="Proteomes" id="UP000503540"/>
    </source>
</evidence>
<dbReference type="GO" id="GO:0015833">
    <property type="term" value="P:peptide transport"/>
    <property type="evidence" value="ECO:0007669"/>
    <property type="project" value="TreeGrafter"/>
</dbReference>
<dbReference type="SUPFAM" id="SSF53850">
    <property type="entry name" value="Periplasmic binding protein-like II"/>
    <property type="match status" value="1"/>
</dbReference>
<proteinExistence type="inferred from homology"/>